<dbReference type="PANTHER" id="PTHR35936:SF32">
    <property type="entry name" value="MEMBRANE-BOUND LYTIC MUREIN TRANSGLYCOSYLASE F"/>
    <property type="match status" value="1"/>
</dbReference>
<evidence type="ECO:0000313" key="4">
    <source>
        <dbReference type="EMBL" id="CAB4979835.1"/>
    </source>
</evidence>
<feature type="domain" description="Solute-binding protein family 3/N-terminal" evidence="2">
    <location>
        <begin position="75"/>
        <end position="305"/>
    </location>
</feature>
<dbReference type="EMBL" id="CAFBRB010000074">
    <property type="protein sequence ID" value="CAB5075433.1"/>
    <property type="molecule type" value="Genomic_DNA"/>
</dbReference>
<reference evidence="4" key="1">
    <citation type="submission" date="2020-05" db="EMBL/GenBank/DDBJ databases">
        <authorList>
            <person name="Chiriac C."/>
            <person name="Salcher M."/>
            <person name="Ghai R."/>
            <person name="Kavagutti S V."/>
        </authorList>
    </citation>
    <scope>NUCLEOTIDE SEQUENCE</scope>
</reference>
<gene>
    <name evidence="3" type="ORF">UFOPK2646_00580</name>
    <name evidence="4" type="ORF">UFOPK3937_00667</name>
    <name evidence="5" type="ORF">UFOPK4401_00774</name>
</gene>
<dbReference type="SMART" id="SM00062">
    <property type="entry name" value="PBPb"/>
    <property type="match status" value="1"/>
</dbReference>
<evidence type="ECO:0000256" key="1">
    <source>
        <dbReference type="ARBA" id="ARBA00022729"/>
    </source>
</evidence>
<organism evidence="4">
    <name type="scientific">freshwater metagenome</name>
    <dbReference type="NCBI Taxonomy" id="449393"/>
    <lineage>
        <taxon>unclassified sequences</taxon>
        <taxon>metagenomes</taxon>
        <taxon>ecological metagenomes</taxon>
    </lineage>
</organism>
<proteinExistence type="predicted"/>
<dbReference type="PANTHER" id="PTHR35936">
    <property type="entry name" value="MEMBRANE-BOUND LYTIC MUREIN TRANSGLYCOSYLASE F"/>
    <property type="match status" value="1"/>
</dbReference>
<dbReference type="AlphaFoldDB" id="A0A6J7MJ01"/>
<name>A0A6J7MJ01_9ZZZZ</name>
<protein>
    <submittedName>
        <fullName evidence="4">Unannotated protein</fullName>
    </submittedName>
</protein>
<sequence>MMFNKLKSRRSAIAIVASGLIGFSTLFTGVANSAGGTGGEIDYAYFTAMGWTPIANSLPNLACRDSSYAKAVTSGVKLGVYQAAPYMYTGKDGKMTGIDYDINIAVLKYLGITKHTDVALLWPAMIPALVSKRIDVIAGNIHENPTRLKSIIFTTPAWWYGTALTVHPDNPKNVQTWADLQKSGVKVGAINGSFSAQYLAALTNPKVDLTVFESADTEFLGLAAKKVDVLLEDTPKVGSYNVSNPNNKLKILTKAIAPAAFKDEYGKFAMRPADCTLTGAYSRALAELRDHGIVSVILAKYGLGTDSLFMPDYLP</sequence>
<accession>A0A6J7MJ01</accession>
<dbReference type="Pfam" id="PF00497">
    <property type="entry name" value="SBP_bac_3"/>
    <property type="match status" value="1"/>
</dbReference>
<evidence type="ECO:0000313" key="3">
    <source>
        <dbReference type="EMBL" id="CAB4703362.1"/>
    </source>
</evidence>
<dbReference type="EMBL" id="CAEZYB010000050">
    <property type="protein sequence ID" value="CAB4703362.1"/>
    <property type="molecule type" value="Genomic_DNA"/>
</dbReference>
<dbReference type="Gene3D" id="3.40.190.10">
    <property type="entry name" value="Periplasmic binding protein-like II"/>
    <property type="match status" value="2"/>
</dbReference>
<dbReference type="InterPro" id="IPR001638">
    <property type="entry name" value="Solute-binding_3/MltF_N"/>
</dbReference>
<evidence type="ECO:0000259" key="2">
    <source>
        <dbReference type="SMART" id="SM00062"/>
    </source>
</evidence>
<evidence type="ECO:0000313" key="5">
    <source>
        <dbReference type="EMBL" id="CAB5075433.1"/>
    </source>
</evidence>
<keyword evidence="1" id="KW-0732">Signal</keyword>
<dbReference type="EMBL" id="CAFBOJ010000061">
    <property type="protein sequence ID" value="CAB4979835.1"/>
    <property type="molecule type" value="Genomic_DNA"/>
</dbReference>
<dbReference type="SUPFAM" id="SSF53850">
    <property type="entry name" value="Periplasmic binding protein-like II"/>
    <property type="match status" value="1"/>
</dbReference>